<dbReference type="InterPro" id="IPR015424">
    <property type="entry name" value="PyrdxlP-dep_Trfase"/>
</dbReference>
<gene>
    <name evidence="5" type="ORF">H8M03_03430</name>
</gene>
<keyword evidence="5" id="KW-0032">Aminotransferase</keyword>
<evidence type="ECO:0000313" key="6">
    <source>
        <dbReference type="Proteomes" id="UP000515861"/>
    </source>
</evidence>
<evidence type="ECO:0000256" key="3">
    <source>
        <dbReference type="PIRSR" id="PIRSR000390-2"/>
    </source>
</evidence>
<feature type="active site" description="Proton acceptor" evidence="2">
    <location>
        <position position="183"/>
    </location>
</feature>
<proteinExistence type="inferred from homology"/>
<protein>
    <submittedName>
        <fullName evidence="5">DegT/DnrJ/EryC1/StrS aminotransferase family protein</fullName>
    </submittedName>
</protein>
<evidence type="ECO:0000256" key="1">
    <source>
        <dbReference type="ARBA" id="ARBA00037999"/>
    </source>
</evidence>
<keyword evidence="6" id="KW-1185">Reference proteome</keyword>
<dbReference type="CDD" id="cd00616">
    <property type="entry name" value="AHBA_syn"/>
    <property type="match status" value="1"/>
</dbReference>
<dbReference type="InterPro" id="IPR015421">
    <property type="entry name" value="PyrdxlP-dep_Trfase_major"/>
</dbReference>
<organism evidence="5 6">
    <name type="scientific">Sphingomonas sabuli</name>
    <dbReference type="NCBI Taxonomy" id="2764186"/>
    <lineage>
        <taxon>Bacteria</taxon>
        <taxon>Pseudomonadati</taxon>
        <taxon>Pseudomonadota</taxon>
        <taxon>Alphaproteobacteria</taxon>
        <taxon>Sphingomonadales</taxon>
        <taxon>Sphingomonadaceae</taxon>
        <taxon>Sphingomonas</taxon>
    </lineage>
</organism>
<keyword evidence="3 4" id="KW-0663">Pyridoxal phosphate</keyword>
<dbReference type="SUPFAM" id="SSF53383">
    <property type="entry name" value="PLP-dependent transferases"/>
    <property type="match status" value="1"/>
</dbReference>
<comment type="similarity">
    <text evidence="1 4">Belongs to the DegT/DnrJ/EryC1 family.</text>
</comment>
<dbReference type="KEGG" id="ssau:H8M03_03430"/>
<dbReference type="Pfam" id="PF01041">
    <property type="entry name" value="DegT_DnrJ_EryC1"/>
    <property type="match status" value="1"/>
</dbReference>
<dbReference type="PANTHER" id="PTHR30244:SF34">
    <property type="entry name" value="DTDP-4-AMINO-4,6-DIDEOXYGALACTOSE TRANSAMINASE"/>
    <property type="match status" value="1"/>
</dbReference>
<evidence type="ECO:0000313" key="5">
    <source>
        <dbReference type="EMBL" id="QNM83976.1"/>
    </source>
</evidence>
<name>A0A7G9L5S7_9SPHN</name>
<dbReference type="InterPro" id="IPR015422">
    <property type="entry name" value="PyrdxlP-dep_Trfase_small"/>
</dbReference>
<dbReference type="GO" id="GO:0000271">
    <property type="term" value="P:polysaccharide biosynthetic process"/>
    <property type="evidence" value="ECO:0007669"/>
    <property type="project" value="TreeGrafter"/>
</dbReference>
<dbReference type="EMBL" id="CP060697">
    <property type="protein sequence ID" value="QNM83976.1"/>
    <property type="molecule type" value="Genomic_DNA"/>
</dbReference>
<accession>A0A7G9L5S7</accession>
<sequence length="390" mass="41959">MRTDEQWPFYAEDEIAAVADVLRSGKVNQWTGPDVTAFVAACERRFGGGRGLALANGSLALEIVLRAYGVGPGDEVVVSPRSFMASASSASLVGATPVFADVDADSGNITPNSIARVLTDRTRAIIPVHLAGWPADIQGMMDLVDGRDVVVIEDCAQAHGAMIGGQSVGSIGHAAAFSFCQDKIISTGGEGGYVSFQDEAKWRWAWSFKDHGKDLDKATSGGGTPGMFRYVHDSIGTNWRLTGPQAAIGMAQLGKLDRWTDRRTRNARIWIDALDGIPRLRVPLPDPHLRHAFYKLYFYIEGGSDDDAAEARATIIGCAQAEGLRLFSGSCSEIYLEQAFADLPRPDCPVSRSLGARSLMVEVHPTLQPDLLERRAARLAEMLRAVLGGA</sequence>
<dbReference type="Proteomes" id="UP000515861">
    <property type="component" value="Chromosome"/>
</dbReference>
<dbReference type="GO" id="GO:0008483">
    <property type="term" value="F:transaminase activity"/>
    <property type="evidence" value="ECO:0007669"/>
    <property type="project" value="UniProtKB-KW"/>
</dbReference>
<dbReference type="GO" id="GO:0030170">
    <property type="term" value="F:pyridoxal phosphate binding"/>
    <property type="evidence" value="ECO:0007669"/>
    <property type="project" value="TreeGrafter"/>
</dbReference>
<evidence type="ECO:0000256" key="4">
    <source>
        <dbReference type="RuleBase" id="RU004508"/>
    </source>
</evidence>
<feature type="modified residue" description="N6-(pyridoxal phosphate)lysine" evidence="3">
    <location>
        <position position="183"/>
    </location>
</feature>
<dbReference type="Gene3D" id="3.40.640.10">
    <property type="entry name" value="Type I PLP-dependent aspartate aminotransferase-like (Major domain)"/>
    <property type="match status" value="1"/>
</dbReference>
<dbReference type="Gene3D" id="3.90.1150.10">
    <property type="entry name" value="Aspartate Aminotransferase, domain 1"/>
    <property type="match status" value="1"/>
</dbReference>
<dbReference type="PIRSF" id="PIRSF000390">
    <property type="entry name" value="PLP_StrS"/>
    <property type="match status" value="1"/>
</dbReference>
<evidence type="ECO:0000256" key="2">
    <source>
        <dbReference type="PIRSR" id="PIRSR000390-1"/>
    </source>
</evidence>
<dbReference type="PANTHER" id="PTHR30244">
    <property type="entry name" value="TRANSAMINASE"/>
    <property type="match status" value="1"/>
</dbReference>
<dbReference type="AlphaFoldDB" id="A0A7G9L5S7"/>
<keyword evidence="5" id="KW-0808">Transferase</keyword>
<dbReference type="InterPro" id="IPR000653">
    <property type="entry name" value="DegT/StrS_aminotransferase"/>
</dbReference>
<reference evidence="5 6" key="1">
    <citation type="submission" date="2020-08" db="EMBL/GenBank/DDBJ databases">
        <title>Sphingomonas sp. sand1-3 16S ribosomal RNA gene Genome sequencing and assembly.</title>
        <authorList>
            <person name="Kang M."/>
        </authorList>
    </citation>
    <scope>NUCLEOTIDE SEQUENCE [LARGE SCALE GENOMIC DNA]</scope>
    <source>
        <strain evidence="6">sand1-3</strain>
    </source>
</reference>